<evidence type="ECO:0000256" key="1">
    <source>
        <dbReference type="ARBA" id="ARBA00022553"/>
    </source>
</evidence>
<dbReference type="PANTHER" id="PTHR44591:SF3">
    <property type="entry name" value="RESPONSE REGULATORY DOMAIN-CONTAINING PROTEIN"/>
    <property type="match status" value="1"/>
</dbReference>
<dbReference type="EMBL" id="SUMB01000004">
    <property type="protein sequence ID" value="TJZ54122.1"/>
    <property type="molecule type" value="Genomic_DNA"/>
</dbReference>
<dbReference type="PANTHER" id="PTHR44591">
    <property type="entry name" value="STRESS RESPONSE REGULATOR PROTEIN 1"/>
    <property type="match status" value="1"/>
</dbReference>
<evidence type="ECO:0000256" key="2">
    <source>
        <dbReference type="PROSITE-ProRule" id="PRU00169"/>
    </source>
</evidence>
<organism evidence="5 6">
    <name type="scientific">Streptomyces piniterrae</name>
    <dbReference type="NCBI Taxonomy" id="2571125"/>
    <lineage>
        <taxon>Bacteria</taxon>
        <taxon>Bacillati</taxon>
        <taxon>Actinomycetota</taxon>
        <taxon>Actinomycetes</taxon>
        <taxon>Kitasatosporales</taxon>
        <taxon>Streptomycetaceae</taxon>
        <taxon>Streptomyces</taxon>
    </lineage>
</organism>
<name>A0A4U0NK27_9ACTN</name>
<reference evidence="5 6" key="1">
    <citation type="submission" date="2019-04" db="EMBL/GenBank/DDBJ databases">
        <title>Streptomyces piniterrae sp. nov., a heliquinomycin-producing actinomycete isolated from rhizosphere soil of Pinus yunnanensis.</title>
        <authorList>
            <person name="Zhuang X."/>
            <person name="Zhao J."/>
        </authorList>
    </citation>
    <scope>NUCLEOTIDE SEQUENCE [LARGE SCALE GENOMIC DNA]</scope>
    <source>
        <strain evidence="6">jys28</strain>
    </source>
</reference>
<dbReference type="Pfam" id="PF00072">
    <property type="entry name" value="Response_reg"/>
    <property type="match status" value="1"/>
</dbReference>
<dbReference type="SUPFAM" id="SSF52172">
    <property type="entry name" value="CheY-like"/>
    <property type="match status" value="1"/>
</dbReference>
<proteinExistence type="predicted"/>
<evidence type="ECO:0000256" key="3">
    <source>
        <dbReference type="SAM" id="MobiDB-lite"/>
    </source>
</evidence>
<feature type="domain" description="Response regulatory" evidence="4">
    <location>
        <begin position="42"/>
        <end position="158"/>
    </location>
</feature>
<evidence type="ECO:0000313" key="5">
    <source>
        <dbReference type="EMBL" id="TJZ54122.1"/>
    </source>
</evidence>
<sequence length="217" mass="23630">MAMTDRNAGPDRNAVTEGNDVPEGSTVPEGNAVTDSTGRKGRVLVVDDDRTNRMMLTYRLEMAGLETATSENGLEALQMLRESDFDVVLLDILMPGMDGYATLDLMKHDQRLSHTPVIMMSAVGDLDSVIRCLEMGAEDYLPKPLDHLLLISRVNNILLKIRLEQVERGLGRIADAVQAMAGGALPAGALDQLTEQTDSVGRLARQLQQLAVVTSER</sequence>
<keyword evidence="6" id="KW-1185">Reference proteome</keyword>
<dbReference type="InterPro" id="IPR011006">
    <property type="entry name" value="CheY-like_superfamily"/>
</dbReference>
<feature type="modified residue" description="4-aspartylphosphate" evidence="2">
    <location>
        <position position="91"/>
    </location>
</feature>
<evidence type="ECO:0000313" key="6">
    <source>
        <dbReference type="Proteomes" id="UP000308697"/>
    </source>
</evidence>
<dbReference type="InterPro" id="IPR001789">
    <property type="entry name" value="Sig_transdc_resp-reg_receiver"/>
</dbReference>
<dbReference type="CDD" id="cd17574">
    <property type="entry name" value="REC_OmpR"/>
    <property type="match status" value="1"/>
</dbReference>
<gene>
    <name evidence="5" type="ORF">FCH28_13055</name>
</gene>
<accession>A0A4U0NK27</accession>
<keyword evidence="1 2" id="KW-0597">Phosphoprotein</keyword>
<dbReference type="GO" id="GO:0000160">
    <property type="term" value="P:phosphorelay signal transduction system"/>
    <property type="evidence" value="ECO:0007669"/>
    <property type="project" value="InterPro"/>
</dbReference>
<dbReference type="SMART" id="SM00448">
    <property type="entry name" value="REC"/>
    <property type="match status" value="1"/>
</dbReference>
<comment type="caution">
    <text evidence="5">The sequence shown here is derived from an EMBL/GenBank/DDBJ whole genome shotgun (WGS) entry which is preliminary data.</text>
</comment>
<dbReference type="AlphaFoldDB" id="A0A4U0NK27"/>
<protein>
    <submittedName>
        <fullName evidence="5">Response regulator</fullName>
    </submittedName>
</protein>
<evidence type="ECO:0000259" key="4">
    <source>
        <dbReference type="PROSITE" id="PS50110"/>
    </source>
</evidence>
<feature type="region of interest" description="Disordered" evidence="3">
    <location>
        <begin position="1"/>
        <end position="40"/>
    </location>
</feature>
<dbReference type="Proteomes" id="UP000308697">
    <property type="component" value="Unassembled WGS sequence"/>
</dbReference>
<dbReference type="PROSITE" id="PS50110">
    <property type="entry name" value="RESPONSE_REGULATORY"/>
    <property type="match status" value="1"/>
</dbReference>
<dbReference type="OrthoDB" id="3197131at2"/>
<dbReference type="InterPro" id="IPR050595">
    <property type="entry name" value="Bact_response_regulator"/>
</dbReference>
<dbReference type="Gene3D" id="3.40.50.2300">
    <property type="match status" value="1"/>
</dbReference>